<dbReference type="InParanoid" id="A0A0C3NKU2"/>
<organism evidence="1 2">
    <name type="scientific">Pisolithus tinctorius Marx 270</name>
    <dbReference type="NCBI Taxonomy" id="870435"/>
    <lineage>
        <taxon>Eukaryota</taxon>
        <taxon>Fungi</taxon>
        <taxon>Dikarya</taxon>
        <taxon>Basidiomycota</taxon>
        <taxon>Agaricomycotina</taxon>
        <taxon>Agaricomycetes</taxon>
        <taxon>Agaricomycetidae</taxon>
        <taxon>Boletales</taxon>
        <taxon>Sclerodermatineae</taxon>
        <taxon>Pisolithaceae</taxon>
        <taxon>Pisolithus</taxon>
    </lineage>
</organism>
<evidence type="ECO:0000313" key="1">
    <source>
        <dbReference type="EMBL" id="KIN95908.1"/>
    </source>
</evidence>
<name>A0A0C3NKU2_PISTI</name>
<keyword evidence="2" id="KW-1185">Reference proteome</keyword>
<dbReference type="AlphaFoldDB" id="A0A0C3NKU2"/>
<evidence type="ECO:0000313" key="2">
    <source>
        <dbReference type="Proteomes" id="UP000054217"/>
    </source>
</evidence>
<proteinExistence type="predicted"/>
<reference evidence="1 2" key="1">
    <citation type="submission" date="2014-04" db="EMBL/GenBank/DDBJ databases">
        <authorList>
            <consortium name="DOE Joint Genome Institute"/>
            <person name="Kuo A."/>
            <person name="Kohler A."/>
            <person name="Costa M.D."/>
            <person name="Nagy L.G."/>
            <person name="Floudas D."/>
            <person name="Copeland A."/>
            <person name="Barry K.W."/>
            <person name="Cichocki N."/>
            <person name="Veneault-Fourrey C."/>
            <person name="LaButti K."/>
            <person name="Lindquist E.A."/>
            <person name="Lipzen A."/>
            <person name="Lundell T."/>
            <person name="Morin E."/>
            <person name="Murat C."/>
            <person name="Sun H."/>
            <person name="Tunlid A."/>
            <person name="Henrissat B."/>
            <person name="Grigoriev I.V."/>
            <person name="Hibbett D.S."/>
            <person name="Martin F."/>
            <person name="Nordberg H.P."/>
            <person name="Cantor M.N."/>
            <person name="Hua S.X."/>
        </authorList>
    </citation>
    <scope>NUCLEOTIDE SEQUENCE [LARGE SCALE GENOMIC DNA]</scope>
    <source>
        <strain evidence="1 2">Marx 270</strain>
    </source>
</reference>
<accession>A0A0C3NKU2</accession>
<reference evidence="2" key="2">
    <citation type="submission" date="2015-01" db="EMBL/GenBank/DDBJ databases">
        <title>Evolutionary Origins and Diversification of the Mycorrhizal Mutualists.</title>
        <authorList>
            <consortium name="DOE Joint Genome Institute"/>
            <consortium name="Mycorrhizal Genomics Consortium"/>
            <person name="Kohler A."/>
            <person name="Kuo A."/>
            <person name="Nagy L.G."/>
            <person name="Floudas D."/>
            <person name="Copeland A."/>
            <person name="Barry K.W."/>
            <person name="Cichocki N."/>
            <person name="Veneault-Fourrey C."/>
            <person name="LaButti K."/>
            <person name="Lindquist E.A."/>
            <person name="Lipzen A."/>
            <person name="Lundell T."/>
            <person name="Morin E."/>
            <person name="Murat C."/>
            <person name="Riley R."/>
            <person name="Ohm R."/>
            <person name="Sun H."/>
            <person name="Tunlid A."/>
            <person name="Henrissat B."/>
            <person name="Grigoriev I.V."/>
            <person name="Hibbett D.S."/>
            <person name="Martin F."/>
        </authorList>
    </citation>
    <scope>NUCLEOTIDE SEQUENCE [LARGE SCALE GENOMIC DNA]</scope>
    <source>
        <strain evidence="2">Marx 270</strain>
    </source>
</reference>
<sequence>GMTVHSWGAVTPGSNDIDSQIKCIRTCKPALQRWKNVKVLIIDEGSIHPRHPNFSWMPLSIDVGWTLVRHIGEDSRPSTQENRQIVWGYSGIMSAVNNPHLVSDFMTACDHGRLLPAPTSVQR</sequence>
<feature type="non-terminal residue" evidence="1">
    <location>
        <position position="1"/>
    </location>
</feature>
<dbReference type="HOGENOM" id="CLU_2020768_0_0_1"/>
<protein>
    <submittedName>
        <fullName evidence="1">Uncharacterized protein</fullName>
    </submittedName>
</protein>
<gene>
    <name evidence="1" type="ORF">M404DRAFT_164641</name>
</gene>
<dbReference type="OrthoDB" id="432234at2759"/>
<dbReference type="EMBL" id="KN832058">
    <property type="protein sequence ID" value="KIN95908.1"/>
    <property type="molecule type" value="Genomic_DNA"/>
</dbReference>
<dbReference type="Proteomes" id="UP000054217">
    <property type="component" value="Unassembled WGS sequence"/>
</dbReference>